<feature type="compositionally biased region" description="Acidic residues" evidence="1">
    <location>
        <begin position="282"/>
        <end position="303"/>
    </location>
</feature>
<evidence type="ECO:0000256" key="1">
    <source>
        <dbReference type="SAM" id="MobiDB-lite"/>
    </source>
</evidence>
<feature type="region of interest" description="Disordered" evidence="1">
    <location>
        <begin position="124"/>
        <end position="308"/>
    </location>
</feature>
<feature type="compositionally biased region" description="Basic residues" evidence="1">
    <location>
        <begin position="338"/>
        <end position="351"/>
    </location>
</feature>
<dbReference type="AlphaFoldDB" id="A0A0W0FSI4"/>
<reference evidence="3 4" key="1">
    <citation type="submission" date="2015-12" db="EMBL/GenBank/DDBJ databases">
        <title>Draft genome sequence of Moniliophthora roreri, the causal agent of frosty pod rot of cacao.</title>
        <authorList>
            <person name="Aime M.C."/>
            <person name="Diaz-Valderrama J.R."/>
            <person name="Kijpornyongpan T."/>
            <person name="Phillips-Mora W."/>
        </authorList>
    </citation>
    <scope>NUCLEOTIDE SEQUENCE [LARGE SCALE GENOMIC DNA]</scope>
    <source>
        <strain evidence="3 4">MCA 2952</strain>
    </source>
</reference>
<evidence type="ECO:0000259" key="2">
    <source>
        <dbReference type="Pfam" id="PF20415"/>
    </source>
</evidence>
<feature type="region of interest" description="Disordered" evidence="1">
    <location>
        <begin position="329"/>
        <end position="379"/>
    </location>
</feature>
<protein>
    <recommendedName>
        <fullName evidence="2">DUF6699 domain-containing protein</fullName>
    </recommendedName>
</protein>
<feature type="compositionally biased region" description="Low complexity" evidence="1">
    <location>
        <begin position="46"/>
        <end position="63"/>
    </location>
</feature>
<feature type="region of interest" description="Disordered" evidence="1">
    <location>
        <begin position="37"/>
        <end position="112"/>
    </location>
</feature>
<gene>
    <name evidence="3" type="ORF">WG66_8074</name>
</gene>
<comment type="caution">
    <text evidence="3">The sequence shown here is derived from an EMBL/GenBank/DDBJ whole genome shotgun (WGS) entry which is preliminary data.</text>
</comment>
<feature type="compositionally biased region" description="Gly residues" evidence="1">
    <location>
        <begin position="190"/>
        <end position="203"/>
    </location>
</feature>
<dbReference type="EMBL" id="LATX01001686">
    <property type="protein sequence ID" value="KTB39343.1"/>
    <property type="molecule type" value="Genomic_DNA"/>
</dbReference>
<dbReference type="Pfam" id="PF20415">
    <property type="entry name" value="DUF6699"/>
    <property type="match status" value="1"/>
</dbReference>
<evidence type="ECO:0000313" key="4">
    <source>
        <dbReference type="Proteomes" id="UP000054988"/>
    </source>
</evidence>
<accession>A0A0W0FSI4</accession>
<dbReference type="InterPro" id="IPR046522">
    <property type="entry name" value="DUF6699"/>
</dbReference>
<feature type="domain" description="DUF6699" evidence="2">
    <location>
        <begin position="499"/>
        <end position="660"/>
    </location>
</feature>
<proteinExistence type="predicted"/>
<evidence type="ECO:0000313" key="3">
    <source>
        <dbReference type="EMBL" id="KTB39343.1"/>
    </source>
</evidence>
<name>A0A0W0FSI4_MONRR</name>
<feature type="compositionally biased region" description="Basic and acidic residues" evidence="1">
    <location>
        <begin position="230"/>
        <end position="266"/>
    </location>
</feature>
<sequence length="671" mass="74792">MLTWTYYHPRPYPSYAYPSAVTYRWTYGQYQPSPQVTVPLQSPWTQPGQNQQPQQGQPSGFSSTAWRPPNLPSPATGDGNEGWGTGTTWDTQHRNDNGGGWGSSNNNNNRAAAAWDSGANSANLWDASVNNNDGGGWGNDNNNDNGWGNSANDSGWGNSGNDNGWGNPDNNNGRGNSGNDNGWGNTANDGGWGNSGSNGGWGSGERHNNSVGNADDAGNGADWLDTANGRGRERQRQPSRGRPRERERERRKDRDWGDDVRNRLDDWMNSSARPTRDRWEGDWDEDQGEEDDDGRERVEEEEERDRWNLTPAQREREWGLYEQFDRMHLRGRDFPPQTRKHKSKSKSKSRRRDRERTRTHSLPSHPSPHTPAHLPHSVSMPSPYAAYQLPSSPYTPNPYTPAYTPMNLGYAQYTLPGPRQEDVPFRPKTWRADYTIKPSSSPLRFLRRNADAYSDTIKRSLHPSLQVSGSLNLDLRVWNAAALEVGFGGGGAGVAGVVLNQHATSPPTSHMRLVHPRVPWYIDILPSPSPTSSTSSHSYTDPYAYVKVFDVIVGVYHSLTTGPISQVRPEEYWAGEMGEHVHIPSSSLSRTRTTGIWKKTAREQVSHSWRVRGQLYGVGTEGEGKELARGVRRVDWLAVGAGTGSGTRGGEFRWIGLKKARKGIWEVVTEV</sequence>
<organism evidence="3 4">
    <name type="scientific">Moniliophthora roreri</name>
    <name type="common">Frosty pod rot fungus</name>
    <name type="synonym">Monilia roreri</name>
    <dbReference type="NCBI Taxonomy" id="221103"/>
    <lineage>
        <taxon>Eukaryota</taxon>
        <taxon>Fungi</taxon>
        <taxon>Dikarya</taxon>
        <taxon>Basidiomycota</taxon>
        <taxon>Agaricomycotina</taxon>
        <taxon>Agaricomycetes</taxon>
        <taxon>Agaricomycetidae</taxon>
        <taxon>Agaricales</taxon>
        <taxon>Marasmiineae</taxon>
        <taxon>Marasmiaceae</taxon>
        <taxon>Moniliophthora</taxon>
    </lineage>
</organism>
<feature type="compositionally biased region" description="Low complexity" evidence="1">
    <location>
        <begin position="139"/>
        <end position="185"/>
    </location>
</feature>
<dbReference type="Proteomes" id="UP000054988">
    <property type="component" value="Unassembled WGS sequence"/>
</dbReference>
<feature type="compositionally biased region" description="Low complexity" evidence="1">
    <location>
        <begin position="103"/>
        <end position="112"/>
    </location>
</feature>